<dbReference type="Pfam" id="PF06013">
    <property type="entry name" value="WXG100"/>
    <property type="match status" value="1"/>
</dbReference>
<reference evidence="1 2" key="1">
    <citation type="submission" date="2019-03" db="EMBL/GenBank/DDBJ databases">
        <title>Draft genome sequences of novel Actinobacteria.</title>
        <authorList>
            <person name="Sahin N."/>
            <person name="Ay H."/>
            <person name="Saygin H."/>
        </authorList>
    </citation>
    <scope>NUCLEOTIDE SEQUENCE [LARGE SCALE GENOMIC DNA]</scope>
    <source>
        <strain evidence="1 2">7K502</strain>
    </source>
</reference>
<dbReference type="InterPro" id="IPR036689">
    <property type="entry name" value="ESAT-6-like_sf"/>
</dbReference>
<gene>
    <name evidence="1" type="ORF">E1288_04775</name>
</gene>
<name>A0A4R4ZA73_9PSEU</name>
<dbReference type="Gene3D" id="1.10.287.1060">
    <property type="entry name" value="ESAT-6-like"/>
    <property type="match status" value="1"/>
</dbReference>
<accession>A0A4R4ZA73</accession>
<dbReference type="EMBL" id="SMKW01000004">
    <property type="protein sequence ID" value="TDD55135.1"/>
    <property type="molecule type" value="Genomic_DNA"/>
</dbReference>
<evidence type="ECO:0000313" key="2">
    <source>
        <dbReference type="Proteomes" id="UP000294947"/>
    </source>
</evidence>
<proteinExistence type="predicted"/>
<dbReference type="Proteomes" id="UP000294947">
    <property type="component" value="Unassembled WGS sequence"/>
</dbReference>
<dbReference type="OrthoDB" id="3694438at2"/>
<dbReference type="AlphaFoldDB" id="A0A4R4ZA73"/>
<dbReference type="InterPro" id="IPR010310">
    <property type="entry name" value="T7SS_ESAT-6-like"/>
</dbReference>
<evidence type="ECO:0000313" key="1">
    <source>
        <dbReference type="EMBL" id="TDD55135.1"/>
    </source>
</evidence>
<keyword evidence="2" id="KW-1185">Reference proteome</keyword>
<dbReference type="SUPFAM" id="SSF140453">
    <property type="entry name" value="EsxAB dimer-like"/>
    <property type="match status" value="1"/>
</dbReference>
<protein>
    <recommendedName>
        <fullName evidence="3">WXG100 family type VII secretion target</fullName>
    </recommendedName>
</protein>
<comment type="caution">
    <text evidence="1">The sequence shown here is derived from an EMBL/GenBank/DDBJ whole genome shotgun (WGS) entry which is preliminary data.</text>
</comment>
<evidence type="ECO:0008006" key="3">
    <source>
        <dbReference type="Google" id="ProtNLM"/>
    </source>
</evidence>
<sequence>MGQPTYTYSAVDNNGVTDVMQGAGDAIKTELGALDAEVTEYLNNWTADAKTAYARARDRWNAAADTMPVSLSHAAEKLADITRRLNAADDSVTGMW</sequence>
<dbReference type="RefSeq" id="WP_132481353.1">
    <property type="nucleotide sequence ID" value="NZ_SMKW01000004.1"/>
</dbReference>
<organism evidence="1 2">
    <name type="scientific">Saccharopolyspora elongata</name>
    <dbReference type="NCBI Taxonomy" id="2530387"/>
    <lineage>
        <taxon>Bacteria</taxon>
        <taxon>Bacillati</taxon>
        <taxon>Actinomycetota</taxon>
        <taxon>Actinomycetes</taxon>
        <taxon>Pseudonocardiales</taxon>
        <taxon>Pseudonocardiaceae</taxon>
        <taxon>Saccharopolyspora</taxon>
    </lineage>
</organism>